<dbReference type="EMBL" id="JAMXLR010000036">
    <property type="protein sequence ID" value="MCO6044300.1"/>
    <property type="molecule type" value="Genomic_DNA"/>
</dbReference>
<evidence type="ECO:0008006" key="3">
    <source>
        <dbReference type="Google" id="ProtNLM"/>
    </source>
</evidence>
<accession>A0A9X2F8H8</accession>
<dbReference type="SUPFAM" id="SSF63446">
    <property type="entry name" value="Type I dockerin domain"/>
    <property type="match status" value="1"/>
</dbReference>
<comment type="caution">
    <text evidence="1">The sequence shown here is derived from an EMBL/GenBank/DDBJ whole genome shotgun (WGS) entry which is preliminary data.</text>
</comment>
<sequence>MASLHRNVYRGALGIVTAVVAVAASPLAWSANGWDGGGMSNWWFDPSNWGQESPEPCPCLPPGQDNEAAVVRTDAQINIGTGDWDTTGEGVVFDPDSDPFFAAAANLNYPTGSAYAGSTYNMEYGPESIYRLYISRNTTNHNLMTIKSGELWIDSTTIIGRSGSTAEAQNEGRVVQTGGALMMPLSTMDIGNSEDSGWGNGVYDYQGGTMEISLDGGNGIRLAHGRDSGPSGINKFILRNPDSGGHVLTWDFNMISYRGSADGVFTEGEDPNGIDRGVAIVEFHFDNGGTRPMQVARNLTINNGLESSTGATLSSRLDLVLDEAPAVDGLGVPQNLGLFDVNFDYGFGNNGGIINGNGDISDAFASADGSTHYAEGDTVSAVFGNTRYDWTISYTGLINWANAADSVVDSITGTGTGDDVVLIGLGSEALPGLLGDFNNDGLVDLADYTVWRNNLGNADSVLPSGSTNDGSGVVDAGDYATWKQNFGNGSPAAVQAAAVPEPASWILLGLLGIAVVGYAPRR</sequence>
<dbReference type="InterPro" id="IPR036439">
    <property type="entry name" value="Dockerin_dom_sf"/>
</dbReference>
<evidence type="ECO:0000313" key="2">
    <source>
        <dbReference type="Proteomes" id="UP001155241"/>
    </source>
</evidence>
<organism evidence="1 2">
    <name type="scientific">Aeoliella straminimaris</name>
    <dbReference type="NCBI Taxonomy" id="2954799"/>
    <lineage>
        <taxon>Bacteria</taxon>
        <taxon>Pseudomonadati</taxon>
        <taxon>Planctomycetota</taxon>
        <taxon>Planctomycetia</taxon>
        <taxon>Pirellulales</taxon>
        <taxon>Lacipirellulaceae</taxon>
        <taxon>Aeoliella</taxon>
    </lineage>
</organism>
<dbReference type="AlphaFoldDB" id="A0A9X2F8H8"/>
<dbReference type="PROSITE" id="PS00018">
    <property type="entry name" value="EF_HAND_1"/>
    <property type="match status" value="1"/>
</dbReference>
<keyword evidence="2" id="KW-1185">Reference proteome</keyword>
<dbReference type="RefSeq" id="WP_252852403.1">
    <property type="nucleotide sequence ID" value="NZ_JAMXLR010000036.1"/>
</dbReference>
<proteinExistence type="predicted"/>
<gene>
    <name evidence="1" type="ORF">NG895_10315</name>
</gene>
<reference evidence="1" key="1">
    <citation type="submission" date="2022-06" db="EMBL/GenBank/DDBJ databases">
        <title>Aeoliella straminimaris, a novel planctomycete from sediments.</title>
        <authorList>
            <person name="Vitorino I.R."/>
            <person name="Lage O.M."/>
        </authorList>
    </citation>
    <scope>NUCLEOTIDE SEQUENCE</scope>
    <source>
        <strain evidence="1">ICT_H6.2</strain>
    </source>
</reference>
<protein>
    <recommendedName>
        <fullName evidence="3">PEP-CTERM protein-sorting domain-containing protein</fullName>
    </recommendedName>
</protein>
<evidence type="ECO:0000313" key="1">
    <source>
        <dbReference type="EMBL" id="MCO6044300.1"/>
    </source>
</evidence>
<dbReference type="GO" id="GO:0000272">
    <property type="term" value="P:polysaccharide catabolic process"/>
    <property type="evidence" value="ECO:0007669"/>
    <property type="project" value="InterPro"/>
</dbReference>
<dbReference type="InterPro" id="IPR018247">
    <property type="entry name" value="EF_Hand_1_Ca_BS"/>
</dbReference>
<name>A0A9X2F8H8_9BACT</name>
<dbReference type="Proteomes" id="UP001155241">
    <property type="component" value="Unassembled WGS sequence"/>
</dbReference>